<gene>
    <name evidence="2" type="ORF">GCM10009754_45380</name>
</gene>
<keyword evidence="3" id="KW-1185">Reference proteome</keyword>
<proteinExistence type="predicted"/>
<feature type="region of interest" description="Disordered" evidence="1">
    <location>
        <begin position="1"/>
        <end position="24"/>
    </location>
</feature>
<sequence length="65" mass="7294">MTGYRPVIGGLRHRTRLDERPPDRTSLKTLCEMRWQAHRGPRSPAVGDCEACEEIAETTVDGSAR</sequence>
<evidence type="ECO:0008006" key="4">
    <source>
        <dbReference type="Google" id="ProtNLM"/>
    </source>
</evidence>
<dbReference type="Proteomes" id="UP001501116">
    <property type="component" value="Unassembled WGS sequence"/>
</dbReference>
<dbReference type="RefSeq" id="WP_344422155.1">
    <property type="nucleotide sequence ID" value="NZ_BAAANN010000018.1"/>
</dbReference>
<evidence type="ECO:0000313" key="2">
    <source>
        <dbReference type="EMBL" id="GAA1967560.1"/>
    </source>
</evidence>
<evidence type="ECO:0000313" key="3">
    <source>
        <dbReference type="Proteomes" id="UP001501116"/>
    </source>
</evidence>
<name>A0ABP5CRJ1_9PSEU</name>
<organism evidence="2 3">
    <name type="scientific">Amycolatopsis minnesotensis</name>
    <dbReference type="NCBI Taxonomy" id="337894"/>
    <lineage>
        <taxon>Bacteria</taxon>
        <taxon>Bacillati</taxon>
        <taxon>Actinomycetota</taxon>
        <taxon>Actinomycetes</taxon>
        <taxon>Pseudonocardiales</taxon>
        <taxon>Pseudonocardiaceae</taxon>
        <taxon>Amycolatopsis</taxon>
    </lineage>
</organism>
<protein>
    <recommendedName>
        <fullName evidence="4">DUF3039 domain-containing protein</fullName>
    </recommendedName>
</protein>
<evidence type="ECO:0000256" key="1">
    <source>
        <dbReference type="SAM" id="MobiDB-lite"/>
    </source>
</evidence>
<comment type="caution">
    <text evidence="2">The sequence shown here is derived from an EMBL/GenBank/DDBJ whole genome shotgun (WGS) entry which is preliminary data.</text>
</comment>
<reference evidence="3" key="1">
    <citation type="journal article" date="2019" name="Int. J. Syst. Evol. Microbiol.">
        <title>The Global Catalogue of Microorganisms (GCM) 10K type strain sequencing project: providing services to taxonomists for standard genome sequencing and annotation.</title>
        <authorList>
            <consortium name="The Broad Institute Genomics Platform"/>
            <consortium name="The Broad Institute Genome Sequencing Center for Infectious Disease"/>
            <person name="Wu L."/>
            <person name="Ma J."/>
        </authorList>
    </citation>
    <scope>NUCLEOTIDE SEQUENCE [LARGE SCALE GENOMIC DNA]</scope>
    <source>
        <strain evidence="3">JCM 14545</strain>
    </source>
</reference>
<dbReference type="EMBL" id="BAAANN010000018">
    <property type="protein sequence ID" value="GAA1967560.1"/>
    <property type="molecule type" value="Genomic_DNA"/>
</dbReference>
<accession>A0ABP5CRJ1</accession>